<name>A0ABR9PUE0_9BACT</name>
<evidence type="ECO:0000256" key="1">
    <source>
        <dbReference type="ARBA" id="ARBA00022679"/>
    </source>
</evidence>
<dbReference type="RefSeq" id="WP_193428687.1">
    <property type="nucleotide sequence ID" value="NZ_CBCSIP010000223.1"/>
</dbReference>
<dbReference type="Gene3D" id="3.40.50.2000">
    <property type="entry name" value="Glycogen Phosphorylase B"/>
    <property type="match status" value="2"/>
</dbReference>
<dbReference type="SUPFAM" id="SSF53756">
    <property type="entry name" value="UDP-Glycosyltransferase/glycogen phosphorylase"/>
    <property type="match status" value="1"/>
</dbReference>
<gene>
    <name evidence="3" type="ORF">G4177_25250</name>
</gene>
<sequence>MVTVSLWNSKQGTASPSVGGVHQLVAHLAWGDAVGNQVRYLRDLLRGWGYASEIYAAQWDEACRDQVRPARDYPREARADSALLVHHSFQSRLVPLVARAKGRKALLYHNVTPARFFEGVDRNVMSGCAQAREELRALRDHVTHAWAYSHFSAEELAAAGYRDAAVLPFAVDWNAFDVPADPALQAQMEDGCANVLFVGRMVPSKRLEDVLRVFTAYQRLYQPRSRLLVAGTLRRDTLYDATVLALCEQLGPERVVFLGRVDAAQLSACFASATAYLSMSRHEGFGVPLLEAMYRGVPVVAYGAAAVPETMGGAGLTTLSDDPVEVAGLLAVLERDAGLRARVVAAQRERLTPLDQPTVARRVREALAPFLEGRAPAPSKQGPDGATVVCPGFDTAPDAPMSRLARAVVDRLPGARLWTVRRQVMPLQLSPRESSQDGTPVWHFTPDEPASRMRQDVPPSSSLETGVCSVTGPVLFAGADEEVARRTAAQVQARAWGLWEPPRAPDAGVRGALGSRLWELKPGQDVDALAADVARALDEGGRTHAR</sequence>
<dbReference type="InterPro" id="IPR001296">
    <property type="entry name" value="Glyco_trans_1"/>
</dbReference>
<keyword evidence="4" id="KW-1185">Reference proteome</keyword>
<feature type="domain" description="Glycosyl transferase family 1" evidence="2">
    <location>
        <begin position="195"/>
        <end position="348"/>
    </location>
</feature>
<organism evidence="3 4">
    <name type="scientific">Corallococcus soli</name>
    <dbReference type="NCBI Taxonomy" id="2710757"/>
    <lineage>
        <taxon>Bacteria</taxon>
        <taxon>Pseudomonadati</taxon>
        <taxon>Myxococcota</taxon>
        <taxon>Myxococcia</taxon>
        <taxon>Myxococcales</taxon>
        <taxon>Cystobacterineae</taxon>
        <taxon>Myxococcaceae</taxon>
        <taxon>Corallococcus</taxon>
    </lineage>
</organism>
<evidence type="ECO:0000313" key="4">
    <source>
        <dbReference type="Proteomes" id="UP001516472"/>
    </source>
</evidence>
<keyword evidence="1" id="KW-0808">Transferase</keyword>
<accession>A0ABR9PUE0</accession>
<dbReference type="EMBL" id="JAAIYO010000008">
    <property type="protein sequence ID" value="MBE4751484.1"/>
    <property type="molecule type" value="Genomic_DNA"/>
</dbReference>
<proteinExistence type="predicted"/>
<dbReference type="PANTHER" id="PTHR46401">
    <property type="entry name" value="GLYCOSYLTRANSFERASE WBBK-RELATED"/>
    <property type="match status" value="1"/>
</dbReference>
<evidence type="ECO:0000259" key="2">
    <source>
        <dbReference type="Pfam" id="PF00534"/>
    </source>
</evidence>
<dbReference type="CDD" id="cd03801">
    <property type="entry name" value="GT4_PimA-like"/>
    <property type="match status" value="1"/>
</dbReference>
<dbReference type="Pfam" id="PF00534">
    <property type="entry name" value="Glycos_transf_1"/>
    <property type="match status" value="1"/>
</dbReference>
<reference evidence="3 4" key="1">
    <citation type="submission" date="2020-02" db="EMBL/GenBank/DDBJ databases">
        <authorList>
            <person name="Babadi Z.K."/>
            <person name="Risdian C."/>
            <person name="Ebrahimipour G.H."/>
            <person name="Wink J."/>
        </authorList>
    </citation>
    <scope>NUCLEOTIDE SEQUENCE [LARGE SCALE GENOMIC DNA]</scope>
    <source>
        <strain evidence="3 4">ZKHCc1 1396</strain>
    </source>
</reference>
<protein>
    <submittedName>
        <fullName evidence="3">Glycosyltransferase</fullName>
    </submittedName>
</protein>
<dbReference type="Proteomes" id="UP001516472">
    <property type="component" value="Unassembled WGS sequence"/>
</dbReference>
<dbReference type="PANTHER" id="PTHR46401:SF2">
    <property type="entry name" value="GLYCOSYLTRANSFERASE WBBK-RELATED"/>
    <property type="match status" value="1"/>
</dbReference>
<evidence type="ECO:0000313" key="3">
    <source>
        <dbReference type="EMBL" id="MBE4751484.1"/>
    </source>
</evidence>
<comment type="caution">
    <text evidence="3">The sequence shown here is derived from an EMBL/GenBank/DDBJ whole genome shotgun (WGS) entry which is preliminary data.</text>
</comment>